<keyword evidence="7 8" id="KW-0143">Chaperone</keyword>
<comment type="caution">
    <text evidence="11">The sequence shown here is derived from an EMBL/GenBank/DDBJ whole genome shotgun (WGS) entry which is preliminary data.</text>
</comment>
<dbReference type="OrthoDB" id="10248520at2759"/>
<dbReference type="PROSITE" id="PS00995">
    <property type="entry name" value="TCP1_3"/>
    <property type="match status" value="1"/>
</dbReference>
<evidence type="ECO:0000256" key="1">
    <source>
        <dbReference type="ARBA" id="ARBA00004496"/>
    </source>
</evidence>
<proteinExistence type="inferred from homology"/>
<dbReference type="InterPro" id="IPR002423">
    <property type="entry name" value="Cpn60/GroEL/TCP-1"/>
</dbReference>
<feature type="compositionally biased region" description="Basic residues" evidence="10">
    <location>
        <begin position="547"/>
        <end position="557"/>
    </location>
</feature>
<accession>A0A9P6LHR7</accession>
<feature type="compositionally biased region" description="Low complexity" evidence="10">
    <location>
        <begin position="529"/>
        <end position="546"/>
    </location>
</feature>
<evidence type="ECO:0000256" key="6">
    <source>
        <dbReference type="ARBA" id="ARBA00022840"/>
    </source>
</evidence>
<reference evidence="11" key="1">
    <citation type="submission" date="2020-03" db="EMBL/GenBank/DDBJ databases">
        <authorList>
            <person name="He L."/>
        </authorList>
    </citation>
    <scope>NUCLEOTIDE SEQUENCE</scope>
    <source>
        <strain evidence="11">CkLH20</strain>
    </source>
</reference>
<evidence type="ECO:0000256" key="9">
    <source>
        <dbReference type="RuleBase" id="RU365042"/>
    </source>
</evidence>
<keyword evidence="12" id="KW-1185">Reference proteome</keyword>
<dbReference type="CDD" id="cd03340">
    <property type="entry name" value="TCP1_eta"/>
    <property type="match status" value="1"/>
</dbReference>
<dbReference type="InterPro" id="IPR027413">
    <property type="entry name" value="GROEL-like_equatorial_sf"/>
</dbReference>
<dbReference type="GO" id="GO:0140662">
    <property type="term" value="F:ATP-dependent protein folding chaperone"/>
    <property type="evidence" value="ECO:0007669"/>
    <property type="project" value="InterPro"/>
</dbReference>
<dbReference type="InterPro" id="IPR054827">
    <property type="entry name" value="thermosome_alpha"/>
</dbReference>
<dbReference type="Gene3D" id="3.50.7.10">
    <property type="entry name" value="GroEL"/>
    <property type="match status" value="1"/>
</dbReference>
<dbReference type="GeneID" id="62165504"/>
<dbReference type="EMBL" id="JAATWM020000035">
    <property type="protein sequence ID" value="KAF9872852.1"/>
    <property type="molecule type" value="Genomic_DNA"/>
</dbReference>
<dbReference type="InterPro" id="IPR017998">
    <property type="entry name" value="Chaperone_TCP-1"/>
</dbReference>
<evidence type="ECO:0000256" key="3">
    <source>
        <dbReference type="ARBA" id="ARBA00011531"/>
    </source>
</evidence>
<dbReference type="GO" id="GO:0016887">
    <property type="term" value="F:ATP hydrolysis activity"/>
    <property type="evidence" value="ECO:0007669"/>
    <property type="project" value="InterPro"/>
</dbReference>
<dbReference type="GO" id="GO:0005832">
    <property type="term" value="C:chaperonin-containing T-complex"/>
    <property type="evidence" value="ECO:0007669"/>
    <property type="project" value="UniProtKB-ARBA"/>
</dbReference>
<keyword evidence="6 8" id="KW-0067">ATP-binding</keyword>
<evidence type="ECO:0000256" key="2">
    <source>
        <dbReference type="ARBA" id="ARBA00008020"/>
    </source>
</evidence>
<dbReference type="GO" id="GO:0005524">
    <property type="term" value="F:ATP binding"/>
    <property type="evidence" value="ECO:0007669"/>
    <property type="project" value="UniProtKB-KW"/>
</dbReference>
<dbReference type="InterPro" id="IPR012720">
    <property type="entry name" value="Chap_CCT_eta"/>
</dbReference>
<dbReference type="SUPFAM" id="SSF48592">
    <property type="entry name" value="GroEL equatorial domain-like"/>
    <property type="match status" value="1"/>
</dbReference>
<keyword evidence="4 9" id="KW-0963">Cytoplasm</keyword>
<dbReference type="PROSITE" id="PS00751">
    <property type="entry name" value="TCP1_2"/>
    <property type="match status" value="1"/>
</dbReference>
<evidence type="ECO:0000313" key="12">
    <source>
        <dbReference type="Proteomes" id="UP000781932"/>
    </source>
</evidence>
<gene>
    <name evidence="11" type="ORF">CkaCkLH20_09715</name>
</gene>
<dbReference type="FunFam" id="3.50.7.10:FF:000006">
    <property type="entry name" value="T-complex protein 1 subunit eta"/>
    <property type="match status" value="1"/>
</dbReference>
<dbReference type="Gene3D" id="3.30.260.10">
    <property type="entry name" value="TCP-1-like chaperonin intermediate domain"/>
    <property type="match status" value="1"/>
</dbReference>
<organism evidence="11 12">
    <name type="scientific">Colletotrichum karsti</name>
    <dbReference type="NCBI Taxonomy" id="1095194"/>
    <lineage>
        <taxon>Eukaryota</taxon>
        <taxon>Fungi</taxon>
        <taxon>Dikarya</taxon>
        <taxon>Ascomycota</taxon>
        <taxon>Pezizomycotina</taxon>
        <taxon>Sordariomycetes</taxon>
        <taxon>Hypocreomycetidae</taxon>
        <taxon>Glomerellales</taxon>
        <taxon>Glomerellaceae</taxon>
        <taxon>Colletotrichum</taxon>
        <taxon>Colletotrichum boninense species complex</taxon>
    </lineage>
</organism>
<dbReference type="InterPro" id="IPR027409">
    <property type="entry name" value="GroEL-like_apical_dom_sf"/>
</dbReference>
<dbReference type="InterPro" id="IPR053374">
    <property type="entry name" value="TCP-1_chaperonin"/>
</dbReference>
<dbReference type="NCBIfam" id="TIGR02345">
    <property type="entry name" value="chap_CCT_eta"/>
    <property type="match status" value="1"/>
</dbReference>
<comment type="subcellular location">
    <subcellularLocation>
        <location evidence="1 9">Cytoplasm</location>
    </subcellularLocation>
</comment>
<reference evidence="11" key="2">
    <citation type="submission" date="2020-11" db="EMBL/GenBank/DDBJ databases">
        <title>Whole genome sequencing of Colletotrichum sp.</title>
        <authorList>
            <person name="Li H."/>
        </authorList>
    </citation>
    <scope>NUCLEOTIDE SEQUENCE</scope>
    <source>
        <strain evidence="11">CkLH20</strain>
    </source>
</reference>
<comment type="function">
    <text evidence="9">Molecular chaperone; assists the folding of proteins upon ATP hydrolysis. Known to play a role, in vitro, in the folding of actin and tubulin.</text>
</comment>
<dbReference type="Proteomes" id="UP000781932">
    <property type="component" value="Unassembled WGS sequence"/>
</dbReference>
<dbReference type="Pfam" id="PF00118">
    <property type="entry name" value="Cpn60_TCP1"/>
    <property type="match status" value="1"/>
</dbReference>
<dbReference type="InterPro" id="IPR002194">
    <property type="entry name" value="Chaperonin_TCP-1_CS"/>
</dbReference>
<dbReference type="InterPro" id="IPR027410">
    <property type="entry name" value="TCP-1-like_intermed_sf"/>
</dbReference>
<feature type="region of interest" description="Disordered" evidence="10">
    <location>
        <begin position="527"/>
        <end position="557"/>
    </location>
</feature>
<evidence type="ECO:0000313" key="11">
    <source>
        <dbReference type="EMBL" id="KAF9872852.1"/>
    </source>
</evidence>
<keyword evidence="5 8" id="KW-0547">Nucleotide-binding</keyword>
<dbReference type="PANTHER" id="PTHR11353">
    <property type="entry name" value="CHAPERONIN"/>
    <property type="match status" value="1"/>
</dbReference>
<evidence type="ECO:0000256" key="5">
    <source>
        <dbReference type="ARBA" id="ARBA00022741"/>
    </source>
</evidence>
<protein>
    <recommendedName>
        <fullName evidence="9">T-complex protein 1 subunit eta</fullName>
        <shortName evidence="9">TCP-1-eta</shortName>
    </recommendedName>
    <alternativeName>
        <fullName evidence="9">CCT-eta</fullName>
    </alternativeName>
</protein>
<name>A0A9P6LHR7_9PEZI</name>
<dbReference type="SUPFAM" id="SSF52029">
    <property type="entry name" value="GroEL apical domain-like"/>
    <property type="match status" value="1"/>
</dbReference>
<evidence type="ECO:0000256" key="7">
    <source>
        <dbReference type="ARBA" id="ARBA00023186"/>
    </source>
</evidence>
<comment type="similarity">
    <text evidence="2 8">Belongs to the TCP-1 chaperonin family.</text>
</comment>
<sequence>MSFGGQTPTIIVLKEGTDTSQGKGQIISNINACLAVQATIKSTLGPYGGDLLMVDANGRQTITNDGATVMKLLDIVHPAARILVDIARSQDAEVGDGTTSVVVLAGEILKEIKEHVEQGVSSQVIVKGLRRASMMAVNKVKEIAVDTNEGNRRETLGKLAATAMTSKLIKRNTEFFTKMVVDAVLSLDQDDLNERLIGVKKIPGGSLTDSLFVNGVAFKKTFSYAGFEQQPKSFQKPKIVCLNVELELKAEKDNAEVRVEQVSDYQAVVDAEWQIIYKKLEAIYKTGAKVVLSKLPIGDLATQYFADRDVFCAGRVTSEDMERVVQATGATIQSTCSDILAEHLGTCGSFDERQIGGERFNFFEGCPEAKTCTLMLRGGAEQFIAEVERSLHDAIMIVKRAIKNQTIVGGGGAVEMEVSAYLHRFADKNIPHKQQAIIKSFAKALEIIPRQLCDNAGFDATDILNKLRVEHRKGNTWAGVDFNNEGAADMMERFVWEPALVKINAIQAATEASCLILGVDETIRNEESAAPQAPGQALPPGAAQRALRGRGRGMPRR</sequence>
<evidence type="ECO:0000256" key="10">
    <source>
        <dbReference type="SAM" id="MobiDB-lite"/>
    </source>
</evidence>
<dbReference type="SUPFAM" id="SSF54849">
    <property type="entry name" value="GroEL-intermediate domain like"/>
    <property type="match status" value="1"/>
</dbReference>
<dbReference type="FunFam" id="1.10.560.10:FF:000017">
    <property type="entry name" value="T-complex protein 1 subunit eta"/>
    <property type="match status" value="1"/>
</dbReference>
<dbReference type="AlphaFoldDB" id="A0A9P6LHR7"/>
<dbReference type="PRINTS" id="PR00304">
    <property type="entry name" value="TCOMPLEXTCP1"/>
</dbReference>
<dbReference type="RefSeq" id="XP_038742313.1">
    <property type="nucleotide sequence ID" value="XM_038892430.1"/>
</dbReference>
<dbReference type="NCBIfam" id="NF041083">
    <property type="entry name" value="thermosome_beta"/>
    <property type="match status" value="1"/>
</dbReference>
<comment type="subunit">
    <text evidence="9">Heterooligomeric complex that forms two stacked rings.</text>
</comment>
<evidence type="ECO:0000256" key="4">
    <source>
        <dbReference type="ARBA" id="ARBA00022490"/>
    </source>
</evidence>
<comment type="subunit">
    <text evidence="3">Heterooligomeric complex of about 850 to 900 kDa that forms two stacked rings, 12 to 16 nm in diameter.</text>
</comment>
<dbReference type="NCBIfam" id="NF041082">
    <property type="entry name" value="thermosome_alpha"/>
    <property type="match status" value="1"/>
</dbReference>
<dbReference type="Gene3D" id="1.10.560.10">
    <property type="entry name" value="GroEL-like equatorial domain"/>
    <property type="match status" value="1"/>
</dbReference>
<dbReference type="FunFam" id="3.30.260.10:FF:000022">
    <property type="entry name" value="T-complex protein 1 subunit eta"/>
    <property type="match status" value="1"/>
</dbReference>
<dbReference type="GO" id="GO:0051082">
    <property type="term" value="F:unfolded protein binding"/>
    <property type="evidence" value="ECO:0007669"/>
    <property type="project" value="InterPro"/>
</dbReference>
<evidence type="ECO:0000256" key="8">
    <source>
        <dbReference type="RuleBase" id="RU004187"/>
    </source>
</evidence>